<name>A0A7R9LYN3_9ACAR</name>
<keyword evidence="7" id="KW-0677">Repeat</keyword>
<dbReference type="GO" id="GO:0001965">
    <property type="term" value="F:G-protein alpha-subunit binding"/>
    <property type="evidence" value="ECO:0007669"/>
    <property type="project" value="TreeGrafter"/>
</dbReference>
<dbReference type="SUPFAM" id="SSF48452">
    <property type="entry name" value="TPR-like"/>
    <property type="match status" value="2"/>
</dbReference>
<dbReference type="Gene3D" id="1.25.40.10">
    <property type="entry name" value="Tetratricopeptide repeat domain"/>
    <property type="match status" value="3"/>
</dbReference>
<gene>
    <name evidence="12" type="ORF">ONB1V03_LOCUS7066</name>
</gene>
<proteinExistence type="inferred from homology"/>
<dbReference type="SMART" id="SM00028">
    <property type="entry name" value="TPR"/>
    <property type="match status" value="6"/>
</dbReference>
<feature type="region of interest" description="Disordered" evidence="11">
    <location>
        <begin position="795"/>
        <end position="846"/>
    </location>
</feature>
<dbReference type="GO" id="GO:0005938">
    <property type="term" value="C:cell cortex"/>
    <property type="evidence" value="ECO:0007669"/>
    <property type="project" value="TreeGrafter"/>
</dbReference>
<sequence length="846" mass="93960">MYGESGGVCRTQRHCIQNSEHNVWKERKRGKLRPKQSKGCNGLGEGCEGEWDVRGETVTTPYTPQTSDRRACWSSEAVISASVVTLDAMDVSTCIELAIEGERLSKLGDFNGSVAFFEAAVKCGTNDLKTLSAIYSQLGNAYFYLANYHKAMDYHKLDLTVAKSINDRIGEAKASGNLGNTLKMMGRFDDAIIFCKRHLEISRELSDKVGEGRALYNLGNVYHTKGKNMARAGNQDPGEFPDDVKHCLEQAVDYYKQNLDLMTQMGDKSAQGRACGNLGNTHYLLGNFTQAVAYHEERLKIAKEFGDKAAERRAQCNLGNAHIFLGQFEIAVDNYKQTLDLAEQLKDRVVEAQACYSLGNTYTLLRDYNSAIEYHLRHLKIAQELRDRIGEGRAYWSLGNAMTAVGDHHEALNYAQKHLEISREIGDITGQTTAQMSISDLRKMLEKDLSKSPVADGPPSDGYGRHKRQSMDRMELMTLTPQQRKHSLNTVDEMVATGSSSGESVEPSVEPMVASSSTDFISKSHEDFLDLVSKFQSKRMDDQRCPLNGTENKENRKPMPICGQPMANQMNRQFANTIRDNPSNANPVRNAGANANNNRNNPSHAMNNHIGSVGQSSQDSASSSGDHFHDLIDMIAGMQERRMDDQRAALPPVRRNSATNGPESLPQQRNPHSFAANNRNNENSNDLVPRLRANNPQNPRRTVPNRQYSLGANVLPDDDFFEMLMRSQASRLEDQRTLMPGTSSDESSSISRPSTLERPQSVVSTQSNSPQQSVAPTVPDEDFFSLILRFQAGRIEDQRSSLPDKQCLSDDEPMKYSSTSSRKSSTTSTKSSSTAPSARKSSKTQV</sequence>
<dbReference type="EMBL" id="CAJPVJ010003437">
    <property type="protein sequence ID" value="CAG2167566.1"/>
    <property type="molecule type" value="Genomic_DNA"/>
</dbReference>
<evidence type="ECO:0000256" key="8">
    <source>
        <dbReference type="ARBA" id="ARBA00022803"/>
    </source>
</evidence>
<evidence type="ECO:0000256" key="4">
    <source>
        <dbReference type="ARBA" id="ARBA00022475"/>
    </source>
</evidence>
<evidence type="ECO:0000256" key="10">
    <source>
        <dbReference type="PROSITE-ProRule" id="PRU00339"/>
    </source>
</evidence>
<feature type="region of interest" description="Disordered" evidence="11">
    <location>
        <begin position="542"/>
        <end position="561"/>
    </location>
</feature>
<evidence type="ECO:0000256" key="3">
    <source>
        <dbReference type="ARBA" id="ARBA00006600"/>
    </source>
</evidence>
<feature type="region of interest" description="Disordered" evidence="11">
    <location>
        <begin position="652"/>
        <end position="712"/>
    </location>
</feature>
<dbReference type="GO" id="GO:0000132">
    <property type="term" value="P:establishment of mitotic spindle orientation"/>
    <property type="evidence" value="ECO:0007669"/>
    <property type="project" value="TreeGrafter"/>
</dbReference>
<feature type="region of interest" description="Disordered" evidence="11">
    <location>
        <begin position="449"/>
        <end position="470"/>
    </location>
</feature>
<feature type="compositionally biased region" description="Low complexity" evidence="11">
    <location>
        <begin position="817"/>
        <end position="846"/>
    </location>
</feature>
<evidence type="ECO:0000313" key="13">
    <source>
        <dbReference type="Proteomes" id="UP000728032"/>
    </source>
</evidence>
<feature type="compositionally biased region" description="Low complexity" evidence="11">
    <location>
        <begin position="743"/>
        <end position="754"/>
    </location>
</feature>
<evidence type="ECO:0008006" key="14">
    <source>
        <dbReference type="Google" id="ProtNLM"/>
    </source>
</evidence>
<feature type="compositionally biased region" description="Low complexity" evidence="11">
    <location>
        <begin position="584"/>
        <end position="625"/>
    </location>
</feature>
<accession>A0A7R9LYN3</accession>
<evidence type="ECO:0000256" key="5">
    <source>
        <dbReference type="ARBA" id="ARBA00022490"/>
    </source>
</evidence>
<organism evidence="12">
    <name type="scientific">Oppiella nova</name>
    <dbReference type="NCBI Taxonomy" id="334625"/>
    <lineage>
        <taxon>Eukaryota</taxon>
        <taxon>Metazoa</taxon>
        <taxon>Ecdysozoa</taxon>
        <taxon>Arthropoda</taxon>
        <taxon>Chelicerata</taxon>
        <taxon>Arachnida</taxon>
        <taxon>Acari</taxon>
        <taxon>Acariformes</taxon>
        <taxon>Sarcoptiformes</taxon>
        <taxon>Oribatida</taxon>
        <taxon>Brachypylina</taxon>
        <taxon>Oppioidea</taxon>
        <taxon>Oppiidae</taxon>
        <taxon>Oppiella</taxon>
    </lineage>
</organism>
<dbReference type="AlphaFoldDB" id="A0A7R9LYN3"/>
<keyword evidence="4" id="KW-1003">Cell membrane</keyword>
<dbReference type="GO" id="GO:0005092">
    <property type="term" value="F:GDP-dissociation inhibitor activity"/>
    <property type="evidence" value="ECO:0007669"/>
    <property type="project" value="TreeGrafter"/>
</dbReference>
<keyword evidence="5" id="KW-0963">Cytoplasm</keyword>
<feature type="compositionally biased region" description="Polar residues" evidence="11">
    <location>
        <begin position="694"/>
        <end position="710"/>
    </location>
</feature>
<keyword evidence="9" id="KW-0472">Membrane</keyword>
<dbReference type="Pfam" id="PF02188">
    <property type="entry name" value="GoLoco"/>
    <property type="match status" value="4"/>
</dbReference>
<dbReference type="GO" id="GO:0005886">
    <property type="term" value="C:plasma membrane"/>
    <property type="evidence" value="ECO:0007669"/>
    <property type="project" value="UniProtKB-SubCell"/>
</dbReference>
<evidence type="ECO:0000256" key="9">
    <source>
        <dbReference type="ARBA" id="ARBA00023136"/>
    </source>
</evidence>
<dbReference type="SMART" id="SM00390">
    <property type="entry name" value="GoLoco"/>
    <property type="match status" value="4"/>
</dbReference>
<dbReference type="InterPro" id="IPR052386">
    <property type="entry name" value="GPSM"/>
</dbReference>
<dbReference type="InterPro" id="IPR003109">
    <property type="entry name" value="GoLoco_motif"/>
</dbReference>
<evidence type="ECO:0000256" key="1">
    <source>
        <dbReference type="ARBA" id="ARBA00004236"/>
    </source>
</evidence>
<evidence type="ECO:0000256" key="2">
    <source>
        <dbReference type="ARBA" id="ARBA00004496"/>
    </source>
</evidence>
<evidence type="ECO:0000313" key="12">
    <source>
        <dbReference type="EMBL" id="CAD7649045.1"/>
    </source>
</evidence>
<dbReference type="Proteomes" id="UP000728032">
    <property type="component" value="Unassembled WGS sequence"/>
</dbReference>
<dbReference type="PANTHER" id="PTHR45954:SF1">
    <property type="entry name" value="LD33695P"/>
    <property type="match status" value="1"/>
</dbReference>
<feature type="compositionally biased region" description="Polar residues" evidence="11">
    <location>
        <begin position="656"/>
        <end position="671"/>
    </location>
</feature>
<dbReference type="OrthoDB" id="286233at2759"/>
<comment type="similarity">
    <text evidence="3">Belongs to the GPSM family.</text>
</comment>
<dbReference type="Pfam" id="PF13424">
    <property type="entry name" value="TPR_12"/>
    <property type="match status" value="3"/>
</dbReference>
<keyword evidence="8 10" id="KW-0802">TPR repeat</keyword>
<dbReference type="FunFam" id="1.25.40.10:FF:000043">
    <property type="entry name" value="G-protein-signaling modulator 2 isoform X1"/>
    <property type="match status" value="1"/>
</dbReference>
<protein>
    <recommendedName>
        <fullName evidence="14">G-protein-signaling modulator 2</fullName>
    </recommendedName>
</protein>
<evidence type="ECO:0000256" key="7">
    <source>
        <dbReference type="ARBA" id="ARBA00022737"/>
    </source>
</evidence>
<feature type="region of interest" description="Disordered" evidence="11">
    <location>
        <begin position="731"/>
        <end position="778"/>
    </location>
</feature>
<dbReference type="PROSITE" id="PS50005">
    <property type="entry name" value="TPR"/>
    <property type="match status" value="1"/>
</dbReference>
<reference evidence="12" key="1">
    <citation type="submission" date="2020-11" db="EMBL/GenBank/DDBJ databases">
        <authorList>
            <person name="Tran Van P."/>
        </authorList>
    </citation>
    <scope>NUCLEOTIDE SEQUENCE</scope>
</reference>
<dbReference type="InterPro" id="IPR011990">
    <property type="entry name" value="TPR-like_helical_dom_sf"/>
</dbReference>
<keyword evidence="6" id="KW-0597">Phosphoprotein</keyword>
<dbReference type="InterPro" id="IPR019734">
    <property type="entry name" value="TPR_rpt"/>
</dbReference>
<feature type="compositionally biased region" description="Polar residues" evidence="11">
    <location>
        <begin position="757"/>
        <end position="775"/>
    </location>
</feature>
<feature type="region of interest" description="Disordered" evidence="11">
    <location>
        <begin position="577"/>
        <end position="627"/>
    </location>
</feature>
<keyword evidence="13" id="KW-1185">Reference proteome</keyword>
<dbReference type="EMBL" id="OC918262">
    <property type="protein sequence ID" value="CAD7649045.1"/>
    <property type="molecule type" value="Genomic_DNA"/>
</dbReference>
<evidence type="ECO:0000256" key="6">
    <source>
        <dbReference type="ARBA" id="ARBA00022553"/>
    </source>
</evidence>
<dbReference type="PANTHER" id="PTHR45954">
    <property type="entry name" value="LD33695P"/>
    <property type="match status" value="1"/>
</dbReference>
<feature type="repeat" description="TPR" evidence="10">
    <location>
        <begin position="312"/>
        <end position="345"/>
    </location>
</feature>
<dbReference type="PROSITE" id="PS50877">
    <property type="entry name" value="GOLOCO"/>
    <property type="match status" value="4"/>
</dbReference>
<evidence type="ECO:0000256" key="11">
    <source>
        <dbReference type="SAM" id="MobiDB-lite"/>
    </source>
</evidence>
<comment type="subcellular location">
    <subcellularLocation>
        <location evidence="1">Cell membrane</location>
    </subcellularLocation>
    <subcellularLocation>
        <location evidence="2">Cytoplasm</location>
    </subcellularLocation>
</comment>